<dbReference type="EMBL" id="JANBVB010003173">
    <property type="protein sequence ID" value="KAJ2880109.1"/>
    <property type="molecule type" value="Genomic_DNA"/>
</dbReference>
<comment type="caution">
    <text evidence="1">The sequence shown here is derived from an EMBL/GenBank/DDBJ whole genome shotgun (WGS) entry which is preliminary data.</text>
</comment>
<evidence type="ECO:0000313" key="1">
    <source>
        <dbReference type="EMBL" id="KAJ2880109.1"/>
    </source>
</evidence>
<protein>
    <submittedName>
        <fullName evidence="1">Uncharacterized protein</fullName>
    </submittedName>
</protein>
<proteinExistence type="predicted"/>
<dbReference type="Proteomes" id="UP001139981">
    <property type="component" value="Unassembled WGS sequence"/>
</dbReference>
<keyword evidence="2" id="KW-1185">Reference proteome</keyword>
<name>A0ACC1LUI2_9FUNG</name>
<gene>
    <name evidence="1" type="ORF">IWW38_006004</name>
</gene>
<reference evidence="1" key="1">
    <citation type="submission" date="2022-07" db="EMBL/GenBank/DDBJ databases">
        <title>Phylogenomic reconstructions and comparative analyses of Kickxellomycotina fungi.</title>
        <authorList>
            <person name="Reynolds N.K."/>
            <person name="Stajich J.E."/>
            <person name="Barry K."/>
            <person name="Grigoriev I.V."/>
            <person name="Crous P."/>
            <person name="Smith M.E."/>
        </authorList>
    </citation>
    <scope>NUCLEOTIDE SEQUENCE</scope>
    <source>
        <strain evidence="1">CBS 190363</strain>
    </source>
</reference>
<feature type="non-terminal residue" evidence="1">
    <location>
        <position position="1"/>
    </location>
</feature>
<accession>A0ACC1LUI2</accession>
<evidence type="ECO:0000313" key="2">
    <source>
        <dbReference type="Proteomes" id="UP001139981"/>
    </source>
</evidence>
<feature type="non-terminal residue" evidence="1">
    <location>
        <position position="336"/>
    </location>
</feature>
<organism evidence="1 2">
    <name type="scientific">Coemansia aciculifera</name>
    <dbReference type="NCBI Taxonomy" id="417176"/>
    <lineage>
        <taxon>Eukaryota</taxon>
        <taxon>Fungi</taxon>
        <taxon>Fungi incertae sedis</taxon>
        <taxon>Zoopagomycota</taxon>
        <taxon>Kickxellomycotina</taxon>
        <taxon>Kickxellomycetes</taxon>
        <taxon>Kickxellales</taxon>
        <taxon>Kickxellaceae</taxon>
        <taxon>Coemansia</taxon>
    </lineage>
</organism>
<sequence>GSLDVSLVTSIGRLRIDRLPISTSIDYQLTSSSPLRQPADNALVAGNLDASLAGQHKFEPSKVPEVLVSRIHITNTAKYLIAAEIGLEIDNPFSYGAFVSDLAVMIRYSGLHIATVGVKELSLQRGQNNATVYVDFHNHSDDPRQQMLFLEASLGKKVEIELAGFPNCTSIAPLEASLRRFSQKLTIDPSRVDSRRSGPISMKLPHVLREVVFRIFGMSAEATVVSPVSGADIWLQSIKAIGYYKGDTPLGTLEYNFTTTSSSRSSSGRNGFLLPFNQAVTTPRLPIVANETSIGWDVVRRAIGGTLGVDVFTNLQVLVGKAPLNLTIVGRGAPVK</sequence>